<dbReference type="AlphaFoldDB" id="A0AAE0FMH5"/>
<sequence length="217" mass="25005">MGFDATISMNIIFEPEHTNNLFKDHPLYEPVSAVNDILCKLGNYMVMDELDDTQILDWQLQTYTLGQLLTDYFGTREAYEANLERRGVAVAPRTEGPGPGPWLSFNIGAYPHLTLSHSLKHLQHHKSFIRYSSWVTEALNKVWKELKIHFNSHGVDDPEGMQMIQKLLRLADPIYREYNVKYNPTRQRAEGQCKFCSRSVAGRRKVCPCQEDDTTLV</sequence>
<name>A0AAE0FMH5_9CHLO</name>
<comment type="caution">
    <text evidence="1">The sequence shown here is derived from an EMBL/GenBank/DDBJ whole genome shotgun (WGS) entry which is preliminary data.</text>
</comment>
<organism evidence="1 2">
    <name type="scientific">Cymbomonas tetramitiformis</name>
    <dbReference type="NCBI Taxonomy" id="36881"/>
    <lineage>
        <taxon>Eukaryota</taxon>
        <taxon>Viridiplantae</taxon>
        <taxon>Chlorophyta</taxon>
        <taxon>Pyramimonadophyceae</taxon>
        <taxon>Pyramimonadales</taxon>
        <taxon>Pyramimonadaceae</taxon>
        <taxon>Cymbomonas</taxon>
    </lineage>
</organism>
<protein>
    <submittedName>
        <fullName evidence="1">Uncharacterized protein</fullName>
    </submittedName>
</protein>
<reference evidence="1 2" key="1">
    <citation type="journal article" date="2015" name="Genome Biol. Evol.">
        <title>Comparative Genomics of a Bacterivorous Green Alga Reveals Evolutionary Causalities and Consequences of Phago-Mixotrophic Mode of Nutrition.</title>
        <authorList>
            <person name="Burns J.A."/>
            <person name="Paasch A."/>
            <person name="Narechania A."/>
            <person name="Kim E."/>
        </authorList>
    </citation>
    <scope>NUCLEOTIDE SEQUENCE [LARGE SCALE GENOMIC DNA]</scope>
    <source>
        <strain evidence="1 2">PLY_AMNH</strain>
    </source>
</reference>
<evidence type="ECO:0000313" key="1">
    <source>
        <dbReference type="EMBL" id="KAK3262449.1"/>
    </source>
</evidence>
<accession>A0AAE0FMH5</accession>
<keyword evidence="2" id="KW-1185">Reference proteome</keyword>
<proteinExistence type="predicted"/>
<gene>
    <name evidence="1" type="ORF">CYMTET_28697</name>
</gene>
<dbReference type="EMBL" id="LGRX02016184">
    <property type="protein sequence ID" value="KAK3262449.1"/>
    <property type="molecule type" value="Genomic_DNA"/>
</dbReference>
<evidence type="ECO:0000313" key="2">
    <source>
        <dbReference type="Proteomes" id="UP001190700"/>
    </source>
</evidence>
<dbReference type="Proteomes" id="UP001190700">
    <property type="component" value="Unassembled WGS sequence"/>
</dbReference>